<dbReference type="Bgee" id="ENSG00000100883">
    <property type="expression patterns" value="Expressed in body of pancreas and 205 other cell types or tissues"/>
</dbReference>
<dbReference type="FunFam" id="3.40.50.300:FF:000022">
    <property type="entry name" value="Signal recognition particle 54 kDa subunit"/>
    <property type="match status" value="1"/>
</dbReference>
<accession>A0A7I2V584</accession>
<gene>
    <name evidence="13" type="primary">SRP54</name>
</gene>
<protein>
    <recommendedName>
        <fullName evidence="11">Signal recognition particle 54 kDa protein</fullName>
        <ecNumber evidence="11">3.6.5.-</ecNumber>
    </recommendedName>
</protein>
<evidence type="ECO:0000256" key="2">
    <source>
        <dbReference type="ARBA" id="ARBA00005450"/>
    </source>
</evidence>
<dbReference type="InterPro" id="IPR027417">
    <property type="entry name" value="P-loop_NTPase"/>
</dbReference>
<evidence type="ECO:0000256" key="8">
    <source>
        <dbReference type="ARBA" id="ARBA00023135"/>
    </source>
</evidence>
<dbReference type="Ensembl" id="ENST00000678836.1">
    <property type="protein sequence ID" value="ENSP00000504412.1"/>
    <property type="gene ID" value="ENSG00000100883.14"/>
</dbReference>
<evidence type="ECO:0000256" key="6">
    <source>
        <dbReference type="ARBA" id="ARBA00022884"/>
    </source>
</evidence>
<feature type="domain" description="SRP54-type proteins GTP-binding" evidence="12">
    <location>
        <begin position="269"/>
        <end position="282"/>
    </location>
</feature>
<evidence type="ECO:0000259" key="12">
    <source>
        <dbReference type="PROSITE" id="PS00300"/>
    </source>
</evidence>
<comment type="domain">
    <text evidence="11">The M domain binds the 7SL RNA in presence of SRP19 and binds the signal sequence of presecretory proteins.</text>
</comment>
<dbReference type="FunFam" id="1.20.120.140:FF:000003">
    <property type="entry name" value="Signal recognition particle 54 kDa protein"/>
    <property type="match status" value="1"/>
</dbReference>
<dbReference type="Ensembl" id="ENST00000678836.1">
    <property type="protein sequence ID" value="ENSP00000504412.1"/>
    <property type="gene ID" value="ENSG00000100883.13"/>
</dbReference>
<keyword evidence="11" id="KW-0256">Endoplasmic reticulum</keyword>
<dbReference type="SMR" id="A0A7I2V584"/>
<proteinExistence type="evidence at protein level"/>
<dbReference type="HGNC" id="HGNC:11301">
    <property type="gene designation" value="SRP54"/>
</dbReference>
<evidence type="ECO:0007829" key="15">
    <source>
        <dbReference type="PeptideAtlas" id="A0A7I2V584"/>
    </source>
</evidence>
<keyword evidence="6 11" id="KW-0694">RNA-binding</keyword>
<keyword evidence="14" id="KW-1185">Reference proteome</keyword>
<dbReference type="Pfam" id="PF02881">
    <property type="entry name" value="SRP54_N"/>
    <property type="match status" value="1"/>
</dbReference>
<comment type="catalytic activity">
    <reaction evidence="11">
        <text>GTP + H2O = GDP + phosphate + H(+)</text>
        <dbReference type="Rhea" id="RHEA:19669"/>
        <dbReference type="ChEBI" id="CHEBI:15377"/>
        <dbReference type="ChEBI" id="CHEBI:15378"/>
        <dbReference type="ChEBI" id="CHEBI:37565"/>
        <dbReference type="ChEBI" id="CHEBI:43474"/>
        <dbReference type="ChEBI" id="CHEBI:58189"/>
    </reaction>
    <physiologicalReaction direction="left-to-right" evidence="11">
        <dbReference type="Rhea" id="RHEA:19670"/>
    </physiologicalReaction>
</comment>
<dbReference type="GO" id="GO:0016607">
    <property type="term" value="C:nuclear speck"/>
    <property type="evidence" value="ECO:0007669"/>
    <property type="project" value="UniProtKB-SubCell"/>
</dbReference>
<comment type="catalytic activity">
    <reaction evidence="10">
        <text>GTP + H2O = GDP + phosphate + H(+)</text>
        <dbReference type="Rhea" id="RHEA:19669"/>
        <dbReference type="ChEBI" id="CHEBI:15377"/>
        <dbReference type="ChEBI" id="CHEBI:15378"/>
        <dbReference type="ChEBI" id="CHEBI:37565"/>
        <dbReference type="ChEBI" id="CHEBI:43474"/>
        <dbReference type="ChEBI" id="CHEBI:58189"/>
        <dbReference type="EC" id="3.6.5.4"/>
    </reaction>
    <physiologicalReaction direction="left-to-right" evidence="10">
        <dbReference type="Rhea" id="RHEA:19670"/>
    </physiologicalReaction>
</comment>
<dbReference type="InterPro" id="IPR013822">
    <property type="entry name" value="Signal_recog_particl_SRP54_hlx"/>
</dbReference>
<evidence type="ECO:0000256" key="11">
    <source>
        <dbReference type="RuleBase" id="RU364034"/>
    </source>
</evidence>
<dbReference type="GO" id="GO:0005783">
    <property type="term" value="C:endoplasmic reticulum"/>
    <property type="evidence" value="ECO:0007669"/>
    <property type="project" value="UniProtKB-SubCell"/>
</dbReference>
<dbReference type="GO" id="GO:0005786">
    <property type="term" value="C:signal recognition particle, endoplasmic reticulum targeting"/>
    <property type="evidence" value="ECO:0007669"/>
    <property type="project" value="UniProtKB-UniRule"/>
</dbReference>
<evidence type="ECO:0000256" key="4">
    <source>
        <dbReference type="ARBA" id="ARBA00022741"/>
    </source>
</evidence>
<dbReference type="InterPro" id="IPR006325">
    <property type="entry name" value="SRP54_euk"/>
</dbReference>
<evidence type="ECO:0000256" key="1">
    <source>
        <dbReference type="ARBA" id="ARBA00004496"/>
    </source>
</evidence>
<dbReference type="SMART" id="SM00962">
    <property type="entry name" value="SRP54"/>
    <property type="match status" value="1"/>
</dbReference>
<dbReference type="Pfam" id="PF00448">
    <property type="entry name" value="SRP54"/>
    <property type="match status" value="1"/>
</dbReference>
<reference evidence="13" key="5">
    <citation type="submission" date="2025-09" db="UniProtKB">
        <authorList>
            <consortium name="Ensembl"/>
        </authorList>
    </citation>
    <scope>IDENTIFICATION</scope>
</reference>
<keyword evidence="15 16" id="KW-1267">Proteomics identification</keyword>
<evidence type="ECO:0000256" key="9">
    <source>
        <dbReference type="ARBA" id="ARBA00023274"/>
    </source>
</evidence>
<dbReference type="PROSITE" id="PS00300">
    <property type="entry name" value="SRP54"/>
    <property type="match status" value="1"/>
</dbReference>
<dbReference type="SUPFAM" id="SSF47364">
    <property type="entry name" value="Domain of the SRP/SRP receptor G-proteins"/>
    <property type="match status" value="1"/>
</dbReference>
<comment type="function">
    <text evidence="11">Component of the signal recognition particle (SRP) complex, a ribonucleoprotein complex that mediates the cotranslational targeting of secretory and membrane proteins to the endoplasmic reticulum (ER). As part of the SRP complex, associates with the SRP receptor (SR) component SRPRA to target secretory proteins to the endoplasmic reticulum membrane. Binds to the signal sequence of presecretory proteins when they emerge from the ribosomes. Displays basal GTPase activity, and stimulates reciprocal GTPase activation of the SR subunit SRPRA. Forms a guanosine 5'-triphosphate (GTP)-dependent complex with the SR subunit SRPRA. SR compaction and GTPase mediated rearrangement of SR drive SRP-mediated cotranslational protein translocation into the ER. Requires the presence of SRP9/SRP14 and/or SRP19 to stably interact with RNA. Plays a role in proliferation and differentiation of granulocytic cells, neutrophils migration capacity and exocrine pancreas development.</text>
</comment>
<dbReference type="PANTHER" id="PTHR11564">
    <property type="entry name" value="SIGNAL RECOGNITION PARTICLE 54K PROTEIN SRP54"/>
    <property type="match status" value="1"/>
</dbReference>
<dbReference type="InterPro" id="IPR000897">
    <property type="entry name" value="SRP54_GTPase_dom"/>
</dbReference>
<keyword evidence="3 11" id="KW-0963">Cytoplasm</keyword>
<comment type="subcellular location">
    <subcellularLocation>
        <location evidence="1 11">Cytoplasm</location>
    </subcellularLocation>
    <subcellularLocation>
        <location evidence="11">Nucleus speckle</location>
    </subcellularLocation>
    <subcellularLocation>
        <location evidence="11">Endoplasmic reticulum</location>
    </subcellularLocation>
</comment>
<evidence type="ECO:0000313" key="14">
    <source>
        <dbReference type="Proteomes" id="UP000005640"/>
    </source>
</evidence>
<evidence type="ECO:0000256" key="10">
    <source>
        <dbReference type="ARBA" id="ARBA00048157"/>
    </source>
</evidence>
<dbReference type="GO" id="GO:0006614">
    <property type="term" value="P:SRP-dependent cotranslational protein targeting to membrane"/>
    <property type="evidence" value="ECO:0007669"/>
    <property type="project" value="UniProtKB-UniRule"/>
</dbReference>
<keyword evidence="9 11" id="KW-0687">Ribonucleoprotein</keyword>
<dbReference type="SMART" id="SM00382">
    <property type="entry name" value="AAA"/>
    <property type="match status" value="1"/>
</dbReference>
<dbReference type="InterPro" id="IPR036225">
    <property type="entry name" value="SRP/SRP_N"/>
</dbReference>
<keyword evidence="11" id="KW-0539">Nucleus</keyword>
<dbReference type="InterPro" id="IPR003593">
    <property type="entry name" value="AAA+_ATPase"/>
</dbReference>
<keyword evidence="5 11" id="KW-0378">Hydrolase</keyword>
<dbReference type="InterPro" id="IPR022941">
    <property type="entry name" value="SRP54"/>
</dbReference>
<dbReference type="Gene3D" id="3.40.50.300">
    <property type="entry name" value="P-loop containing nucleotide triphosphate hydrolases"/>
    <property type="match status" value="1"/>
</dbReference>
<name>A0A7I2V584_HUMAN</name>
<sequence>MVLADLGRKITSALRSLSNATIINEEVLNAMLKEVCTALLEADVNIKLVKQLRENVKSAIDLEEMASGLNKRKMIQHAVFKELVKLVDPGVKAWTPTKGKQNVIMFVGLQGSGKTTTCSKLAYYYQRKGWKTCLICADTFRAGAFDQLKQNATKARIPFYGSYTEMDPVIIASEGVEKFKNENFEIIIVDTSGRHKQEDSLFEEMLQVANAIQPDNIVYVMDASIGQACEAQAKAFKDKVDVASVIVTKLDGHAKGGGALSAVAATKSPIIFIGTGEHIDDFEPFKTQPFISKLLGMGDIEGLIDKVNELKLDDNEALIEKLKHGDDPWFWDRFYEQRK</sequence>
<comment type="domain">
    <text evidence="11">The NG domain, also named G domain, is a special guanosine triphosphatase (GTPase) domain, which binds GTP and forms a guanosine 5'-triphosphate (GTP)-dependent complex with a homologous NG domain in the SRP receptor subunit SRPRA. The two NG domains undergo cooperative rearrangements upon their assembly, which culminate in the reciprocal activation of the GTPase activity of one another. SRP receptor compaction upon binding with cargo-loaded SRP and GTPase rearrangement drive SRP-mediated cotranslational protein translocation into the ER.</text>
</comment>
<dbReference type="OrthoDB" id="10250817at2759"/>
<dbReference type="EC" id="3.6.5.-" evidence="11"/>
<keyword evidence="4 11" id="KW-0547">Nucleotide-binding</keyword>
<dbReference type="InterPro" id="IPR042101">
    <property type="entry name" value="SRP54_N_sf"/>
</dbReference>
<dbReference type="GeneTree" id="ENSGT00550000074824"/>
<evidence type="ECO:0000256" key="3">
    <source>
        <dbReference type="ARBA" id="ARBA00022490"/>
    </source>
</evidence>
<dbReference type="Proteomes" id="UP000005640">
    <property type="component" value="Chromosome 14"/>
</dbReference>
<dbReference type="GO" id="GO:0008312">
    <property type="term" value="F:7S RNA binding"/>
    <property type="evidence" value="ECO:0007669"/>
    <property type="project" value="UniProtKB-UniRule"/>
</dbReference>
<dbReference type="OpenTargets" id="ENSG00000100883"/>
<comment type="similarity">
    <text evidence="2 11">Belongs to the GTP-binding SRP family. SRP54 subfamily.</text>
</comment>
<organism evidence="13 14">
    <name type="scientific">Homo sapiens</name>
    <name type="common">Human</name>
    <dbReference type="NCBI Taxonomy" id="9606"/>
    <lineage>
        <taxon>Eukaryota</taxon>
        <taxon>Metazoa</taxon>
        <taxon>Chordata</taxon>
        <taxon>Craniata</taxon>
        <taxon>Vertebrata</taxon>
        <taxon>Euteleostomi</taxon>
        <taxon>Mammalia</taxon>
        <taxon>Eutheria</taxon>
        <taxon>Euarchontoglires</taxon>
        <taxon>Primates</taxon>
        <taxon>Haplorrhini</taxon>
        <taxon>Catarrhini</taxon>
        <taxon>Hominidae</taxon>
        <taxon>Homo</taxon>
    </lineage>
</organism>
<evidence type="ECO:0007829" key="16">
    <source>
        <dbReference type="ProteomicsDB" id="A0A7I2V584"/>
    </source>
</evidence>
<evidence type="ECO:0000256" key="7">
    <source>
        <dbReference type="ARBA" id="ARBA00023134"/>
    </source>
</evidence>
<evidence type="ECO:0000313" key="13">
    <source>
        <dbReference type="Ensembl" id="ENSP00000504412.1"/>
    </source>
</evidence>
<dbReference type="SUPFAM" id="SSF52540">
    <property type="entry name" value="P-loop containing nucleoside triphosphate hydrolases"/>
    <property type="match status" value="1"/>
</dbReference>
<dbReference type="EMBL" id="AL049776">
    <property type="status" value="NOT_ANNOTATED_CDS"/>
    <property type="molecule type" value="Genomic_DNA"/>
</dbReference>
<reference evidence="13 14" key="2">
    <citation type="journal article" date="2003" name="Nature">
        <title>The DNA sequence and analysis of human chromosome 14.</title>
        <authorList>
            <person name="Heilig R."/>
            <person name="Eckenberg R."/>
            <person name="Petit J.L."/>
            <person name="Fonknechten N."/>
            <person name="Da Silva C."/>
            <person name="Cattolico L."/>
            <person name="Levy M."/>
            <person name="Barbe V."/>
            <person name="de Berardinis V."/>
            <person name="Ureta-Vidal A."/>
            <person name="Pelletier E."/>
            <person name="Vico V."/>
            <person name="Anthouard V."/>
            <person name="Rowen L."/>
            <person name="Madan A."/>
            <person name="Qin S."/>
            <person name="Sun H."/>
            <person name="Du H."/>
            <person name="Pepin K."/>
            <person name="Artiguenave F."/>
            <person name="Robert C."/>
            <person name="Cruaud C."/>
            <person name="Bruls T."/>
            <person name="Jaillon O."/>
            <person name="Friedlander L."/>
            <person name="Samson G."/>
            <person name="Brottier P."/>
            <person name="Cure S."/>
            <person name="Segurens B."/>
            <person name="Aniere F."/>
            <person name="Samain S."/>
            <person name="Crespeau H."/>
            <person name="Abbasi N."/>
            <person name="Aiach N."/>
            <person name="Boscus D."/>
            <person name="Dickhoff R."/>
            <person name="Dors M."/>
            <person name="Dubois I."/>
            <person name="Friedman C."/>
            <person name="Gouyvenoux M."/>
            <person name="James R."/>
            <person name="Madan A."/>
            <person name="Mairey-Estrada B."/>
            <person name="Mangenot S."/>
            <person name="Martins N."/>
            <person name="Menard M."/>
            <person name="Oztas S."/>
            <person name="Ratcliffe A."/>
            <person name="Shaffer T."/>
            <person name="Trask B."/>
            <person name="Vacherie B."/>
            <person name="Bellemere C."/>
            <person name="Belser C."/>
            <person name="Besnard-Gonnet M."/>
            <person name="Bartol-Mavel D."/>
            <person name="Boutard M."/>
            <person name="Briez-Silla S."/>
            <person name="Combette S."/>
            <person name="Dufosse-Laurent V."/>
            <person name="Ferron C."/>
            <person name="Lechaplais C."/>
            <person name="Louesse C."/>
            <person name="Muselet D."/>
            <person name="Magdelenat G."/>
            <person name="Pateau E."/>
            <person name="Petit E."/>
            <person name="Sirvain-Trukniewicz P."/>
            <person name="Trybou A."/>
            <person name="Vega-Czarny N."/>
            <person name="Bataille E."/>
            <person name="Bluet E."/>
            <person name="Bordelais I."/>
            <person name="Dubois M."/>
            <person name="Dumont C."/>
            <person name="Guerin T."/>
            <person name="Haffray S."/>
            <person name="Hammadi R."/>
            <person name="Muanga J."/>
            <person name="Pellouin V."/>
            <person name="Robert D."/>
            <person name="Wunderle E."/>
            <person name="Gauguet G."/>
            <person name="Roy A."/>
            <person name="Sainte-Marthe L."/>
            <person name="Verdier J."/>
            <person name="Verdier-Discala C."/>
            <person name="Hillier L."/>
            <person name="Fulton L."/>
            <person name="McPherson J."/>
            <person name="Matsuda F."/>
            <person name="Wilson R."/>
            <person name="Scarpelli C."/>
            <person name="Gyapay G."/>
            <person name="Wincker P."/>
            <person name="Saurin W."/>
            <person name="Quetier F."/>
            <person name="Waterston R."/>
            <person name="Hood L."/>
            <person name="Weissenbach J."/>
        </authorList>
    </citation>
    <scope>NUCLEOTIDE SEQUENCE [LARGE SCALE GENOMIC DNA]</scope>
</reference>
<dbReference type="SMART" id="SM00963">
    <property type="entry name" value="SRP54_N"/>
    <property type="match status" value="1"/>
</dbReference>
<dbReference type="NCBIfam" id="TIGR01425">
    <property type="entry name" value="SRP54_euk"/>
    <property type="match status" value="1"/>
</dbReference>
<reference evidence="13 14" key="3">
    <citation type="journal article" date="2004" name="Nature">
        <title>Finishing the euchromatic sequence of the human genome.</title>
        <authorList>
            <consortium name="International Human Genome Sequencing Consortium"/>
        </authorList>
    </citation>
    <scope>NUCLEOTIDE SEQUENCE [LARGE SCALE GENOMIC DNA]</scope>
</reference>
<dbReference type="AlphaFoldDB" id="A0A7I2V584"/>
<keyword evidence="7 11" id="KW-0342">GTP-binding</keyword>
<dbReference type="GO" id="GO:0005525">
    <property type="term" value="F:GTP binding"/>
    <property type="evidence" value="ECO:0007669"/>
    <property type="project" value="UniProtKB-UniRule"/>
</dbReference>
<comment type="subunit">
    <text evidence="11">Component of a signal recognition particle (SRP) complex that consists of a 7SL RNA molecule of 300 nucleotides and six protein subunits: SRP72, SRP68, SRP54, SRP19, SRP14 and SRP9. Interacts with RNPS1. Interacts with the SRP receptor subunit SRPRA.</text>
</comment>
<dbReference type="CDD" id="cd17875">
    <property type="entry name" value="SRP54_G"/>
    <property type="match status" value="1"/>
</dbReference>
<reference evidence="13 14" key="1">
    <citation type="journal article" date="2001" name="Nature">
        <title>Initial sequencing and analysis of the human genome.</title>
        <authorList>
            <consortium name="International Human Genome Sequencing Consortium"/>
            <person name="Lander E.S."/>
            <person name="Linton L.M."/>
            <person name="Birren B."/>
            <person name="Nusbaum C."/>
            <person name="Zody M.C."/>
            <person name="Baldwin J."/>
            <person name="Devon K."/>
            <person name="Dewar K."/>
            <person name="Doyle M."/>
            <person name="FitzHugh W."/>
            <person name="Funke R."/>
            <person name="Gage D."/>
            <person name="Harris K."/>
            <person name="Heaford A."/>
            <person name="Howland J."/>
            <person name="Kann L."/>
            <person name="Lehoczky J."/>
            <person name="LeVine R."/>
            <person name="McEwan P."/>
            <person name="McKernan K."/>
            <person name="Meldrim J."/>
            <person name="Mesirov J.P."/>
            <person name="Miranda C."/>
            <person name="Morris W."/>
            <person name="Naylor J."/>
            <person name="Raymond C."/>
            <person name="Rosetti M."/>
            <person name="Santos R."/>
            <person name="Sheridan A."/>
            <person name="Sougnez C."/>
            <person name="Stange-Thomann N."/>
            <person name="Stojanovic N."/>
            <person name="Subramanian A."/>
            <person name="Wyman D."/>
            <person name="Rogers J."/>
            <person name="Sulston J."/>
            <person name="Ainscough R."/>
            <person name="Beck S."/>
            <person name="Bentley D."/>
            <person name="Burton J."/>
            <person name="Clee C."/>
            <person name="Carter N."/>
            <person name="Coulson A."/>
            <person name="Deadman R."/>
            <person name="Deloukas P."/>
            <person name="Dunham A."/>
            <person name="Dunham I."/>
            <person name="Durbin R."/>
            <person name="French L."/>
            <person name="Grafham D."/>
            <person name="Gregory S."/>
            <person name="Hubbard T."/>
            <person name="Humphray S."/>
            <person name="Hunt A."/>
            <person name="Jones M."/>
            <person name="Lloyd C."/>
            <person name="McMurray A."/>
            <person name="Matthews L."/>
            <person name="Mercer S."/>
            <person name="Milne S."/>
            <person name="Mullikin J.C."/>
            <person name="Mungall A."/>
            <person name="Plumb R."/>
            <person name="Ross M."/>
            <person name="Shownkeen R."/>
            <person name="Sims S."/>
            <person name="Waterston R.H."/>
            <person name="Wilson R.K."/>
            <person name="Hillier L.W."/>
            <person name="McPherson J.D."/>
            <person name="Marra M.A."/>
            <person name="Mardis E.R."/>
            <person name="Fulton L.A."/>
            <person name="Chinwalla A.T."/>
            <person name="Pepin K.H."/>
            <person name="Gish W.R."/>
            <person name="Chissoe S.L."/>
            <person name="Wendl M.C."/>
            <person name="Delehaunty K.D."/>
            <person name="Miner T.L."/>
            <person name="Delehaunty A."/>
            <person name="Kramer J.B."/>
            <person name="Cook L.L."/>
            <person name="Fulton R.S."/>
            <person name="Johnson D.L."/>
            <person name="Minx P.J."/>
            <person name="Clifton S.W."/>
            <person name="Hawkins T."/>
            <person name="Branscomb E."/>
            <person name="Predki P."/>
            <person name="Richardson P."/>
            <person name="Wenning S."/>
            <person name="Slezak T."/>
            <person name="Doggett N."/>
            <person name="Cheng J.F."/>
            <person name="Olsen A."/>
            <person name="Lucas S."/>
            <person name="Elkin C."/>
            <person name="Uberbacher E."/>
            <person name="Frazier M."/>
            <person name="Gibbs R.A."/>
            <person name="Muzny D.M."/>
            <person name="Scherer S.E."/>
            <person name="Bouck J.B."/>
            <person name="Sodergren E.J."/>
            <person name="Worley K.C."/>
            <person name="Rives C.M."/>
            <person name="Gorrell J.H."/>
            <person name="Metzker M.L."/>
            <person name="Naylor S.L."/>
            <person name="Kucherlapati R.S."/>
            <person name="Nelson D.L."/>
            <person name="Weinstock G.M."/>
            <person name="Sakaki Y."/>
            <person name="Fujiyama A."/>
            <person name="Hattori M."/>
            <person name="Yada T."/>
            <person name="Toyoda A."/>
            <person name="Itoh T."/>
            <person name="Kawagoe C."/>
            <person name="Watanabe H."/>
            <person name="Totoki Y."/>
            <person name="Taylor T."/>
            <person name="Weissenbach J."/>
            <person name="Heilig R."/>
            <person name="Saurin W."/>
            <person name="Artiguenave F."/>
            <person name="Brottier P."/>
            <person name="Bruls T."/>
            <person name="Pelletier E."/>
            <person name="Robert C."/>
            <person name="Wincker P."/>
            <person name="Smith D.R."/>
            <person name="Doucette-Stamm L."/>
            <person name="Rubenfield M."/>
            <person name="Weinstock K."/>
            <person name="Lee H.M."/>
            <person name="Dubois J."/>
            <person name="Rosenthal A."/>
            <person name="Platzer M."/>
            <person name="Nyakatura G."/>
            <person name="Taudien S."/>
            <person name="Rump A."/>
            <person name="Yang H."/>
            <person name="Yu J."/>
            <person name="Wang J."/>
            <person name="Huang G."/>
            <person name="Gu J."/>
            <person name="Hood L."/>
            <person name="Rowen L."/>
            <person name="Madan A."/>
            <person name="Qin S."/>
            <person name="Davis R.W."/>
            <person name="Federspiel N.A."/>
            <person name="Abola A.P."/>
            <person name="Proctor M.J."/>
            <person name="Myers R.M."/>
            <person name="Schmutz J."/>
            <person name="Dickson M."/>
            <person name="Grimwood J."/>
            <person name="Cox D.R."/>
            <person name="Olson M.V."/>
            <person name="Kaul R."/>
            <person name="Raymond C."/>
            <person name="Shimizu N."/>
            <person name="Kawasaki K."/>
            <person name="Minoshima S."/>
            <person name="Evans G.A."/>
            <person name="Athanasiou M."/>
            <person name="Schultz R."/>
            <person name="Roe B.A."/>
            <person name="Chen F."/>
            <person name="Pan H."/>
            <person name="Ramser J."/>
            <person name="Lehrach H."/>
            <person name="Reinhardt R."/>
            <person name="McCombie W.R."/>
            <person name="de la Bastide M."/>
            <person name="Dedhia N."/>
            <person name="Blocker H."/>
            <person name="Hornischer K."/>
            <person name="Nordsiek G."/>
            <person name="Agarwala R."/>
            <person name="Aravind L."/>
            <person name="Bailey J.A."/>
            <person name="Bateman A."/>
            <person name="Batzoglou S."/>
            <person name="Birney E."/>
            <person name="Bork P."/>
            <person name="Brown D.G."/>
            <person name="Burge C.B."/>
            <person name="Cerutti L."/>
            <person name="Chen H.C."/>
            <person name="Church D."/>
            <person name="Clamp M."/>
            <person name="Copley R.R."/>
            <person name="Doerks T."/>
            <person name="Eddy S.R."/>
            <person name="Eichler E.E."/>
            <person name="Furey T.S."/>
            <person name="Galagan J."/>
            <person name="Gilbert J.G."/>
            <person name="Harmon C."/>
            <person name="Hayashizaki Y."/>
            <person name="Haussler D."/>
            <person name="Hermjakob H."/>
            <person name="Hokamp K."/>
            <person name="Jang W."/>
            <person name="Johnson L.S."/>
            <person name="Jones T.A."/>
            <person name="Kasif S."/>
            <person name="Kaspryzk A."/>
            <person name="Kennedy S."/>
            <person name="Kent W.J."/>
            <person name="Kitts P."/>
            <person name="Koonin E.V."/>
            <person name="Korf I."/>
            <person name="Kulp D."/>
            <person name="Lancet D."/>
            <person name="Lowe T.M."/>
            <person name="McLysaght A."/>
            <person name="Mikkelsen T."/>
            <person name="Moran J.V."/>
            <person name="Mulder N."/>
            <person name="Pollara V.J."/>
            <person name="Ponting C.P."/>
            <person name="Schuler G."/>
            <person name="Schultz J."/>
            <person name="Slater G."/>
            <person name="Smit A.F."/>
            <person name="Stupka E."/>
            <person name="Szustakowski J."/>
            <person name="Thierry-Mieg D."/>
            <person name="Thierry-Mieg J."/>
            <person name="Wagner L."/>
            <person name="Wallis J."/>
            <person name="Wheeler R."/>
            <person name="Williams A."/>
            <person name="Wolf Y.I."/>
            <person name="Wolfe K.H."/>
            <person name="Yang S.P."/>
            <person name="Yeh R.F."/>
            <person name="Collins F."/>
            <person name="Guyer M.S."/>
            <person name="Peterson J."/>
            <person name="Felsenfeld A."/>
            <person name="Wetterstrand K.A."/>
            <person name="Patrinos A."/>
            <person name="Morgan M.J."/>
            <person name="de Jong P."/>
            <person name="Catanese J.J."/>
            <person name="Osoegawa K."/>
            <person name="Shizuya H."/>
            <person name="Choi S."/>
            <person name="Chen Y.J."/>
        </authorList>
    </citation>
    <scope>NUCLEOTIDE SEQUENCE [LARGE SCALE GENOMIC DNA]</scope>
</reference>
<reference evidence="13" key="4">
    <citation type="submission" date="2025-08" db="UniProtKB">
        <authorList>
            <consortium name="Ensembl"/>
        </authorList>
    </citation>
    <scope>IDENTIFICATION</scope>
</reference>
<evidence type="ECO:0000256" key="5">
    <source>
        <dbReference type="ARBA" id="ARBA00022801"/>
    </source>
</evidence>
<dbReference type="Gene3D" id="1.20.120.140">
    <property type="entry name" value="Signal recognition particle SRP54, nucleotide-binding domain"/>
    <property type="match status" value="1"/>
</dbReference>
<keyword evidence="8 11" id="KW-0733">Signal recognition particle</keyword>
<dbReference type="PANTHER" id="PTHR11564:SF5">
    <property type="entry name" value="SIGNAL RECOGNITION PARTICLE SUBUNIT SRP54"/>
    <property type="match status" value="1"/>
</dbReference>
<dbReference type="GO" id="GO:0003924">
    <property type="term" value="F:GTPase activity"/>
    <property type="evidence" value="ECO:0007669"/>
    <property type="project" value="UniProtKB-UniRule"/>
</dbReference>